<dbReference type="FunFam" id="3.40.30.10:FF:000014">
    <property type="entry name" value="Tau class glutathione S-transferase"/>
    <property type="match status" value="1"/>
</dbReference>
<dbReference type="CDD" id="cd03185">
    <property type="entry name" value="GST_C_Tau"/>
    <property type="match status" value="1"/>
</dbReference>
<dbReference type="AlphaFoldDB" id="A0AAV1SIE4"/>
<keyword evidence="6" id="KW-1185">Reference proteome</keyword>
<evidence type="ECO:0000259" key="4">
    <source>
        <dbReference type="PROSITE" id="PS50404"/>
    </source>
</evidence>
<comment type="catalytic activity">
    <reaction evidence="3">
        <text>RX + glutathione = an S-substituted glutathione + a halide anion + H(+)</text>
        <dbReference type="Rhea" id="RHEA:16437"/>
        <dbReference type="ChEBI" id="CHEBI:15378"/>
        <dbReference type="ChEBI" id="CHEBI:16042"/>
        <dbReference type="ChEBI" id="CHEBI:17792"/>
        <dbReference type="ChEBI" id="CHEBI:57925"/>
        <dbReference type="ChEBI" id="CHEBI:90779"/>
        <dbReference type="EC" id="2.5.1.18"/>
    </reaction>
</comment>
<evidence type="ECO:0000256" key="2">
    <source>
        <dbReference type="ARBA" id="ARBA00022679"/>
    </source>
</evidence>
<dbReference type="PANTHER" id="PTHR11260:SF614">
    <property type="entry name" value="GLUTATHIONE S-TRANSFERASE"/>
    <property type="match status" value="1"/>
</dbReference>
<comment type="caution">
    <text evidence="5">The sequence shown here is derived from an EMBL/GenBank/DDBJ whole genome shotgun (WGS) entry which is preliminary data.</text>
</comment>
<gene>
    <name evidence="5" type="ORF">DCAF_LOCUS22359</name>
</gene>
<dbReference type="InterPro" id="IPR036282">
    <property type="entry name" value="Glutathione-S-Trfase_C_sf"/>
</dbReference>
<evidence type="ECO:0000256" key="3">
    <source>
        <dbReference type="ARBA" id="ARBA00047960"/>
    </source>
</evidence>
<proteinExistence type="predicted"/>
<feature type="domain" description="GST N-terminal" evidence="4">
    <location>
        <begin position="2"/>
        <end position="81"/>
    </location>
</feature>
<organism evidence="5 6">
    <name type="scientific">Dovyalis caffra</name>
    <dbReference type="NCBI Taxonomy" id="77055"/>
    <lineage>
        <taxon>Eukaryota</taxon>
        <taxon>Viridiplantae</taxon>
        <taxon>Streptophyta</taxon>
        <taxon>Embryophyta</taxon>
        <taxon>Tracheophyta</taxon>
        <taxon>Spermatophyta</taxon>
        <taxon>Magnoliopsida</taxon>
        <taxon>eudicotyledons</taxon>
        <taxon>Gunneridae</taxon>
        <taxon>Pentapetalae</taxon>
        <taxon>rosids</taxon>
        <taxon>fabids</taxon>
        <taxon>Malpighiales</taxon>
        <taxon>Salicaceae</taxon>
        <taxon>Flacourtieae</taxon>
        <taxon>Dovyalis</taxon>
    </lineage>
</organism>
<dbReference type="Gene3D" id="3.40.30.10">
    <property type="entry name" value="Glutaredoxin"/>
    <property type="match status" value="1"/>
</dbReference>
<dbReference type="InterPro" id="IPR040079">
    <property type="entry name" value="Glutathione_S-Trfase"/>
</dbReference>
<dbReference type="CDD" id="cd03058">
    <property type="entry name" value="GST_N_Tau"/>
    <property type="match status" value="1"/>
</dbReference>
<dbReference type="Proteomes" id="UP001314170">
    <property type="component" value="Unassembled WGS sequence"/>
</dbReference>
<dbReference type="PROSITE" id="PS50404">
    <property type="entry name" value="GST_NTER"/>
    <property type="match status" value="1"/>
</dbReference>
<dbReference type="SFLD" id="SFLDG00358">
    <property type="entry name" value="Main_(cytGST)"/>
    <property type="match status" value="1"/>
</dbReference>
<dbReference type="SFLD" id="SFLDS00019">
    <property type="entry name" value="Glutathione_Transferase_(cytos"/>
    <property type="match status" value="1"/>
</dbReference>
<dbReference type="PANTHER" id="PTHR11260">
    <property type="entry name" value="GLUTATHIONE S-TRANSFERASE, GST, SUPERFAMILY, GST DOMAIN CONTAINING"/>
    <property type="match status" value="1"/>
</dbReference>
<reference evidence="5 6" key="1">
    <citation type="submission" date="2024-01" db="EMBL/GenBank/DDBJ databases">
        <authorList>
            <person name="Waweru B."/>
        </authorList>
    </citation>
    <scope>NUCLEOTIDE SEQUENCE [LARGE SCALE GENOMIC DNA]</scope>
</reference>
<dbReference type="InterPro" id="IPR045074">
    <property type="entry name" value="GST_C_Tau"/>
</dbReference>
<evidence type="ECO:0000313" key="5">
    <source>
        <dbReference type="EMBL" id="CAK7349639.1"/>
    </source>
</evidence>
<dbReference type="Gene3D" id="1.20.1050.10">
    <property type="match status" value="2"/>
</dbReference>
<dbReference type="InterPro" id="IPR004045">
    <property type="entry name" value="Glutathione_S-Trfase_N"/>
</dbReference>
<evidence type="ECO:0000256" key="1">
    <source>
        <dbReference type="ARBA" id="ARBA00012452"/>
    </source>
</evidence>
<dbReference type="SUPFAM" id="SSF52833">
    <property type="entry name" value="Thioredoxin-like"/>
    <property type="match status" value="1"/>
</dbReference>
<dbReference type="GO" id="GO:0005737">
    <property type="term" value="C:cytoplasm"/>
    <property type="evidence" value="ECO:0007669"/>
    <property type="project" value="TreeGrafter"/>
</dbReference>
<dbReference type="EC" id="2.5.1.18" evidence="1"/>
<accession>A0AAV1SIE4</accession>
<keyword evidence="2" id="KW-0808">Transferase</keyword>
<dbReference type="InterPro" id="IPR045073">
    <property type="entry name" value="Omega/Tau-like"/>
</dbReference>
<name>A0AAV1SIE4_9ROSI</name>
<dbReference type="GO" id="GO:0006749">
    <property type="term" value="P:glutathione metabolic process"/>
    <property type="evidence" value="ECO:0007669"/>
    <property type="project" value="InterPro"/>
</dbReference>
<dbReference type="InterPro" id="IPR036249">
    <property type="entry name" value="Thioredoxin-like_sf"/>
</dbReference>
<dbReference type="SUPFAM" id="SSF47616">
    <property type="entry name" value="GST C-terminal domain-like"/>
    <property type="match status" value="1"/>
</dbReference>
<sequence>MGAVKLIGSYTSLFCTRVEWALKLKEVQYEYSEDDIFNKSPLLLKHNPAHKKVPVLVHDDKPIAESLVILQYIDETWKDNLLLPQDPHERATALFWAKFADEKRSLSWGCFGVGFVSMVSWEASSGGWVAESIPVKLVSFGLIPSLYNSLKSSKPFQNTHYEQTQQSWHFTRHHPSLASPTTSFYEVKFLTGIKAVTLAFDAKTFGSRISSNTFFAKATLSDRQCMIEAFGAAWKEGEEKEKAIKSALESFAFLEKLIQGKKFFSVMEEVGGMKLVDAEKFPSLLEWAQNLIEIPLIKERLPPRDAVANYLNIVASHKRSQKQ</sequence>
<dbReference type="GO" id="GO:0004364">
    <property type="term" value="F:glutathione transferase activity"/>
    <property type="evidence" value="ECO:0007669"/>
    <property type="project" value="UniProtKB-EC"/>
</dbReference>
<protein>
    <recommendedName>
        <fullName evidence="1">glutathione transferase</fullName>
        <ecNumber evidence="1">2.5.1.18</ecNumber>
    </recommendedName>
</protein>
<dbReference type="EMBL" id="CAWUPB010001176">
    <property type="protein sequence ID" value="CAK7349639.1"/>
    <property type="molecule type" value="Genomic_DNA"/>
</dbReference>
<dbReference type="Pfam" id="PF02798">
    <property type="entry name" value="GST_N"/>
    <property type="match status" value="1"/>
</dbReference>
<evidence type="ECO:0000313" key="6">
    <source>
        <dbReference type="Proteomes" id="UP001314170"/>
    </source>
</evidence>